<dbReference type="Proteomes" id="UP000317036">
    <property type="component" value="Unassembled WGS sequence"/>
</dbReference>
<organism evidence="2 3">
    <name type="scientific">Paenibacillus cremeus</name>
    <dbReference type="NCBI Taxonomy" id="2163881"/>
    <lineage>
        <taxon>Bacteria</taxon>
        <taxon>Bacillati</taxon>
        <taxon>Bacillota</taxon>
        <taxon>Bacilli</taxon>
        <taxon>Bacillales</taxon>
        <taxon>Paenibacillaceae</taxon>
        <taxon>Paenibacillus</taxon>
    </lineage>
</organism>
<proteinExistence type="predicted"/>
<feature type="transmembrane region" description="Helical" evidence="1">
    <location>
        <begin position="24"/>
        <end position="43"/>
    </location>
</feature>
<name>A0A559K4K8_9BACL</name>
<keyword evidence="1" id="KW-0812">Transmembrane</keyword>
<gene>
    <name evidence="2" type="ORF">FPZ49_26125</name>
</gene>
<keyword evidence="1" id="KW-0472">Membrane</keyword>
<dbReference type="EMBL" id="VNJI01000044">
    <property type="protein sequence ID" value="TVY07037.1"/>
    <property type="molecule type" value="Genomic_DNA"/>
</dbReference>
<keyword evidence="1" id="KW-1133">Transmembrane helix</keyword>
<evidence type="ECO:0000313" key="2">
    <source>
        <dbReference type="EMBL" id="TVY07037.1"/>
    </source>
</evidence>
<protein>
    <submittedName>
        <fullName evidence="2">Uncharacterized protein</fullName>
    </submittedName>
</protein>
<comment type="caution">
    <text evidence="2">The sequence shown here is derived from an EMBL/GenBank/DDBJ whole genome shotgun (WGS) entry which is preliminary data.</text>
</comment>
<accession>A0A559K4K8</accession>
<keyword evidence="3" id="KW-1185">Reference proteome</keyword>
<reference evidence="2 3" key="1">
    <citation type="submission" date="2019-07" db="EMBL/GenBank/DDBJ databases">
        <authorList>
            <person name="Kim J."/>
        </authorList>
    </citation>
    <scope>NUCLEOTIDE SEQUENCE [LARGE SCALE GENOMIC DNA]</scope>
    <source>
        <strain evidence="2 3">JC52</strain>
    </source>
</reference>
<sequence length="73" mass="7867">MEAIFIALTLGLSSNVDPVNAHAINIMAVLVVLAAGLILRNPLATVPEYTMRFIASVTWAGHYLVRSSSGLEW</sequence>
<evidence type="ECO:0000256" key="1">
    <source>
        <dbReference type="SAM" id="Phobius"/>
    </source>
</evidence>
<evidence type="ECO:0000313" key="3">
    <source>
        <dbReference type="Proteomes" id="UP000317036"/>
    </source>
</evidence>
<dbReference type="AlphaFoldDB" id="A0A559K4K8"/>